<dbReference type="PANTHER" id="PTHR43649">
    <property type="entry name" value="ARABINOSE-BINDING PROTEIN-RELATED"/>
    <property type="match status" value="1"/>
</dbReference>
<evidence type="ECO:0000313" key="7">
    <source>
        <dbReference type="EMBL" id="PKY99356.1"/>
    </source>
</evidence>
<dbReference type="InterPro" id="IPR006059">
    <property type="entry name" value="SBP"/>
</dbReference>
<evidence type="ECO:0000256" key="6">
    <source>
        <dbReference type="SAM" id="SignalP"/>
    </source>
</evidence>
<dbReference type="PANTHER" id="PTHR43649:SF33">
    <property type="entry name" value="POLYGALACTURONAN_RHAMNOGALACTURONAN-BINDING PROTEIN YTCQ"/>
    <property type="match status" value="1"/>
</dbReference>
<dbReference type="EMBL" id="PKHA01000001">
    <property type="protein sequence ID" value="PKY99356.1"/>
    <property type="molecule type" value="Genomic_DNA"/>
</dbReference>
<gene>
    <name evidence="7" type="ORF">CYJ26_00075</name>
</gene>
<dbReference type="CDD" id="cd13585">
    <property type="entry name" value="PBP2_TMBP_like"/>
    <property type="match status" value="1"/>
</dbReference>
<protein>
    <submittedName>
        <fullName evidence="7">ABC transporter substrate-binding protein</fullName>
    </submittedName>
</protein>
<organism evidence="7 8">
    <name type="scientific">Actinomyces urogenitalis</name>
    <dbReference type="NCBI Taxonomy" id="103621"/>
    <lineage>
        <taxon>Bacteria</taxon>
        <taxon>Bacillati</taxon>
        <taxon>Actinomycetota</taxon>
        <taxon>Actinomycetes</taxon>
        <taxon>Actinomycetales</taxon>
        <taxon>Actinomycetaceae</taxon>
        <taxon>Actinomyces</taxon>
    </lineage>
</organism>
<keyword evidence="5" id="KW-0449">Lipoprotein</keyword>
<dbReference type="InterPro" id="IPR006311">
    <property type="entry name" value="TAT_signal"/>
</dbReference>
<evidence type="ECO:0000256" key="1">
    <source>
        <dbReference type="ARBA" id="ARBA00022475"/>
    </source>
</evidence>
<evidence type="ECO:0000256" key="2">
    <source>
        <dbReference type="ARBA" id="ARBA00022729"/>
    </source>
</evidence>
<dbReference type="PROSITE" id="PS51318">
    <property type="entry name" value="TAT"/>
    <property type="match status" value="1"/>
</dbReference>
<evidence type="ECO:0000313" key="8">
    <source>
        <dbReference type="Proteomes" id="UP000234778"/>
    </source>
</evidence>
<feature type="chain" id="PRO_5039517423" evidence="6">
    <location>
        <begin position="23"/>
        <end position="434"/>
    </location>
</feature>
<name>A0A2I1KUR3_9ACTO</name>
<accession>A0A2I1KUR3</accession>
<dbReference type="GeneID" id="81707343"/>
<dbReference type="RefSeq" id="WP_101637744.1">
    <property type="nucleotide sequence ID" value="NZ_JAWEAQ010000021.1"/>
</dbReference>
<dbReference type="InterPro" id="IPR050490">
    <property type="entry name" value="Bact_solute-bd_prot1"/>
</dbReference>
<dbReference type="AlphaFoldDB" id="A0A2I1KUR3"/>
<feature type="signal peptide" evidence="6">
    <location>
        <begin position="1"/>
        <end position="22"/>
    </location>
</feature>
<keyword evidence="2 6" id="KW-0732">Signal</keyword>
<keyword evidence="4" id="KW-0564">Palmitate</keyword>
<reference evidence="7 8" key="1">
    <citation type="submission" date="2017-12" db="EMBL/GenBank/DDBJ databases">
        <title>Phylogenetic diversity of female urinary microbiome.</title>
        <authorList>
            <person name="Thomas-White K."/>
            <person name="Wolfe A.J."/>
        </authorList>
    </citation>
    <scope>NUCLEOTIDE SEQUENCE [LARGE SCALE GENOMIC DNA]</scope>
    <source>
        <strain evidence="7 8">UMB0319</strain>
    </source>
</reference>
<dbReference type="PROSITE" id="PS51257">
    <property type="entry name" value="PROKAR_LIPOPROTEIN"/>
    <property type="match status" value="1"/>
</dbReference>
<dbReference type="SUPFAM" id="SSF53850">
    <property type="entry name" value="Periplasmic binding protein-like II"/>
    <property type="match status" value="1"/>
</dbReference>
<evidence type="ECO:0000256" key="5">
    <source>
        <dbReference type="ARBA" id="ARBA00023288"/>
    </source>
</evidence>
<dbReference type="Proteomes" id="UP000234778">
    <property type="component" value="Unassembled WGS sequence"/>
</dbReference>
<sequence length="434" mass="46216">MITTRRTFLGLGAASAAALTLAACSSQGKDSSGSASGGKGGLTLWTHSAGGTDEYAVIEGIVNDFNAANPDTPITITAFPQASYNDAIVAAAASGDLPDILDLDGPIMPNWAWSGYLAPLTLPSSLTDKMVDSTKGYFNDTLYSVGPYDTSLCFLARKSAIEQIGARVPTVDSPWTKDEFEDVLTKLKALPDYEYAIDLSNWDAAEWWPYAYAPMLQSFGGDLIDRKTMASAEGVLNGPEAKAFGEWFRHLFADGLASETPATDGQDFLQGKVPMVYTGGWKVLQAQETHGLDEVLILPPVDFGAGAKVGGGSWQWAVSATSKNQEAANKYIELLMQDKYLIKYSDAIGTYPSIESAIPGTANYGEGKPLEPVYEIGKAFALLRPATPGYKTISSVFDKALRDIASGADVQASLDQAVKDIDADITSNNGYKVS</sequence>
<keyword evidence="1" id="KW-1003">Cell membrane</keyword>
<keyword evidence="3" id="KW-0472">Membrane</keyword>
<evidence type="ECO:0000256" key="4">
    <source>
        <dbReference type="ARBA" id="ARBA00023139"/>
    </source>
</evidence>
<comment type="caution">
    <text evidence="7">The sequence shown here is derived from an EMBL/GenBank/DDBJ whole genome shotgun (WGS) entry which is preliminary data.</text>
</comment>
<dbReference type="Pfam" id="PF13416">
    <property type="entry name" value="SBP_bac_8"/>
    <property type="match status" value="1"/>
</dbReference>
<proteinExistence type="predicted"/>
<dbReference type="Gene3D" id="3.40.190.10">
    <property type="entry name" value="Periplasmic binding protein-like II"/>
    <property type="match status" value="1"/>
</dbReference>
<evidence type="ECO:0000256" key="3">
    <source>
        <dbReference type="ARBA" id="ARBA00023136"/>
    </source>
</evidence>